<reference evidence="1" key="2">
    <citation type="submission" date="2020-09" db="EMBL/GenBank/DDBJ databases">
        <authorList>
            <person name="Sun Q."/>
            <person name="Kim S."/>
        </authorList>
    </citation>
    <scope>NUCLEOTIDE SEQUENCE</scope>
    <source>
        <strain evidence="1">KCTC 12113</strain>
    </source>
</reference>
<name>A0A918MQK7_9FLAO</name>
<organism evidence="1 2">
    <name type="scientific">Arenibacter certesii</name>
    <dbReference type="NCBI Taxonomy" id="228955"/>
    <lineage>
        <taxon>Bacteria</taxon>
        <taxon>Pseudomonadati</taxon>
        <taxon>Bacteroidota</taxon>
        <taxon>Flavobacteriia</taxon>
        <taxon>Flavobacteriales</taxon>
        <taxon>Flavobacteriaceae</taxon>
        <taxon>Arenibacter</taxon>
    </lineage>
</organism>
<dbReference type="AlphaFoldDB" id="A0A918MQK7"/>
<keyword evidence="2" id="KW-1185">Reference proteome</keyword>
<dbReference type="EMBL" id="BMWP01000025">
    <property type="protein sequence ID" value="GGW44416.1"/>
    <property type="molecule type" value="Genomic_DNA"/>
</dbReference>
<dbReference type="Pfam" id="PF19458">
    <property type="entry name" value="DUF5995"/>
    <property type="match status" value="1"/>
</dbReference>
<evidence type="ECO:0000313" key="2">
    <source>
        <dbReference type="Proteomes" id="UP000634668"/>
    </source>
</evidence>
<dbReference type="Proteomes" id="UP000634668">
    <property type="component" value="Unassembled WGS sequence"/>
</dbReference>
<proteinExistence type="predicted"/>
<accession>A0A918MQK7</accession>
<gene>
    <name evidence="1" type="ORF">GCM10007383_31070</name>
</gene>
<dbReference type="InterPro" id="IPR046037">
    <property type="entry name" value="DUF5995"/>
</dbReference>
<comment type="caution">
    <text evidence="1">The sequence shown here is derived from an EMBL/GenBank/DDBJ whole genome shotgun (WGS) entry which is preliminary data.</text>
</comment>
<protein>
    <submittedName>
        <fullName evidence="1">Uncharacterized protein</fullName>
    </submittedName>
</protein>
<evidence type="ECO:0000313" key="1">
    <source>
        <dbReference type="EMBL" id="GGW44416.1"/>
    </source>
</evidence>
<dbReference type="RefSeq" id="WP_051315687.1">
    <property type="nucleotide sequence ID" value="NZ_BMWP01000025.1"/>
</dbReference>
<reference evidence="1" key="1">
    <citation type="journal article" date="2014" name="Int. J. Syst. Evol. Microbiol.">
        <title>Complete genome sequence of Corynebacterium casei LMG S-19264T (=DSM 44701T), isolated from a smear-ripened cheese.</title>
        <authorList>
            <consortium name="US DOE Joint Genome Institute (JGI-PGF)"/>
            <person name="Walter F."/>
            <person name="Albersmeier A."/>
            <person name="Kalinowski J."/>
            <person name="Ruckert C."/>
        </authorList>
    </citation>
    <scope>NUCLEOTIDE SEQUENCE</scope>
    <source>
        <strain evidence="1">KCTC 12113</strain>
    </source>
</reference>
<sequence>MNSPTTIQEVLNELDIIIEDAIASNDRLGLFAYVYRRTTSEIFKEIQLQNFEDNPRMEKMDVVFANLYLNAYKNYKINNSVPKAWEFAFTNKNEPLTIIQHILLGMNAHINLDLAIATSTSMNGIELAEIKNDFNKINDILFSIVNEFQDRLSSVSYMLFLLDMIGENSDEKIIDFSMRKAREQAWNSTNLLWALGSDKQGDTINGIDSMVLQLSKVIKSPKSRLVRFILKTIGKFEKNEVGAVISKLQEN</sequence>